<name>A0ABV2QQZ1_9MICO</name>
<proteinExistence type="predicted"/>
<dbReference type="Proteomes" id="UP001549257">
    <property type="component" value="Unassembled WGS sequence"/>
</dbReference>
<dbReference type="RefSeq" id="WP_354025661.1">
    <property type="nucleotide sequence ID" value="NZ_JBEPSJ010000004.1"/>
</dbReference>
<evidence type="ECO:0000313" key="4">
    <source>
        <dbReference type="Proteomes" id="UP001549257"/>
    </source>
</evidence>
<evidence type="ECO:0000256" key="2">
    <source>
        <dbReference type="SAM" id="Phobius"/>
    </source>
</evidence>
<dbReference type="InterPro" id="IPR043777">
    <property type="entry name" value="DUF5719"/>
</dbReference>
<feature type="region of interest" description="Disordered" evidence="1">
    <location>
        <begin position="121"/>
        <end position="159"/>
    </location>
</feature>
<gene>
    <name evidence="3" type="ORF">ABIE21_003017</name>
</gene>
<keyword evidence="2" id="KW-0812">Transmembrane</keyword>
<evidence type="ECO:0000313" key="3">
    <source>
        <dbReference type="EMBL" id="MET4583491.1"/>
    </source>
</evidence>
<keyword evidence="2" id="KW-0472">Membrane</keyword>
<keyword evidence="4" id="KW-1185">Reference proteome</keyword>
<dbReference type="Pfam" id="PF18986">
    <property type="entry name" value="DUF5719"/>
    <property type="match status" value="1"/>
</dbReference>
<sequence length="518" mass="51297">MSEPIEPIQPVGDDYEVEETPAAKPKRTVRGAAIVGVRVVAGTVGLGVALAAIAGAAFLPIPTLTKAPPSVEVTPVPTAQQLVCPGSLLRLGDETGQAATTSSAIGAAAVRYDSTRGTVTAAPFDQSDAGTGGSSSAPLLISSPAGDGGDEDSDDPLLVSGAQSQTADSAEFGGLAATDCAGVSTETWLVGGATSVGRTTLVTLANPSDTISTVSLGIHSDLGKVSAPGATGIVVQPHGQRVLSLAGFAPDVESPVVQVVSRGGQIVANLQQATVRGLEAGGVDIVGRAATPALTQVIPGIVVAGSADLSARLGEAGFGDLATVVRVFVPGDEGTTAEVSVVNDDGTPTGASFSIELDAGTVQDLPVDGLVDGTYAVTVTTSQPVVASVRVSTVAAPVLDAEGTPSGGPSDFAWLAGVEMLEDSALVTVASGPQPRVHLFNPTDEEAVVTVAEIDGDELTVTVPAQGSAETAVNPGSTYQLDGFDSLYASVSFSGGAQIAGYGVQPPALNAGAITVYP</sequence>
<keyword evidence="2" id="KW-1133">Transmembrane helix</keyword>
<evidence type="ECO:0000256" key="1">
    <source>
        <dbReference type="SAM" id="MobiDB-lite"/>
    </source>
</evidence>
<comment type="caution">
    <text evidence="3">The sequence shown here is derived from an EMBL/GenBank/DDBJ whole genome shotgun (WGS) entry which is preliminary data.</text>
</comment>
<dbReference type="EMBL" id="JBEPSJ010000004">
    <property type="protein sequence ID" value="MET4583491.1"/>
    <property type="molecule type" value="Genomic_DNA"/>
</dbReference>
<feature type="compositionally biased region" description="Low complexity" evidence="1">
    <location>
        <begin position="134"/>
        <end position="145"/>
    </location>
</feature>
<organism evidence="3 4">
    <name type="scientific">Conyzicola nivalis</name>
    <dbReference type="NCBI Taxonomy" id="1477021"/>
    <lineage>
        <taxon>Bacteria</taxon>
        <taxon>Bacillati</taxon>
        <taxon>Actinomycetota</taxon>
        <taxon>Actinomycetes</taxon>
        <taxon>Micrococcales</taxon>
        <taxon>Microbacteriaceae</taxon>
        <taxon>Conyzicola</taxon>
    </lineage>
</organism>
<accession>A0ABV2QQZ1</accession>
<protein>
    <recommendedName>
        <fullName evidence="5">Large extracellular alpha-helical protein</fullName>
    </recommendedName>
</protein>
<feature type="transmembrane region" description="Helical" evidence="2">
    <location>
        <begin position="35"/>
        <end position="59"/>
    </location>
</feature>
<reference evidence="3 4" key="1">
    <citation type="submission" date="2024-06" db="EMBL/GenBank/DDBJ databases">
        <title>Sorghum-associated microbial communities from plants grown in Nebraska, USA.</title>
        <authorList>
            <person name="Schachtman D."/>
        </authorList>
    </citation>
    <scope>NUCLEOTIDE SEQUENCE [LARGE SCALE GENOMIC DNA]</scope>
    <source>
        <strain evidence="3 4">2857</strain>
    </source>
</reference>
<evidence type="ECO:0008006" key="5">
    <source>
        <dbReference type="Google" id="ProtNLM"/>
    </source>
</evidence>